<reference evidence="1 2" key="1">
    <citation type="submission" date="2020-01" db="EMBL/GenBank/DDBJ databases">
        <authorList>
            <consortium name="DOE Joint Genome Institute"/>
            <person name="Haridas S."/>
            <person name="Albert R."/>
            <person name="Binder M."/>
            <person name="Bloem J."/>
            <person name="Labutti K."/>
            <person name="Salamov A."/>
            <person name="Andreopoulos B."/>
            <person name="Baker S.E."/>
            <person name="Barry K."/>
            <person name="Bills G."/>
            <person name="Bluhm B.H."/>
            <person name="Cannon C."/>
            <person name="Castanera R."/>
            <person name="Culley D.E."/>
            <person name="Daum C."/>
            <person name="Ezra D."/>
            <person name="Gonzalez J.B."/>
            <person name="Henrissat B."/>
            <person name="Kuo A."/>
            <person name="Liang C."/>
            <person name="Lipzen A."/>
            <person name="Lutzoni F."/>
            <person name="Magnuson J."/>
            <person name="Mondo S."/>
            <person name="Nolan M."/>
            <person name="Ohm R."/>
            <person name="Pangilinan J."/>
            <person name="Park H.-J.H."/>
            <person name="Ramirez L."/>
            <person name="Alfaro M."/>
            <person name="Sun H."/>
            <person name="Tritt A."/>
            <person name="Yoshinaga Y."/>
            <person name="Zwiers L.-H.L."/>
            <person name="Turgeon B.G."/>
            <person name="Goodwin S.B."/>
            <person name="Spatafora J.W."/>
            <person name="Crous P.W."/>
            <person name="Grigoriev I.V."/>
        </authorList>
    </citation>
    <scope>NUCLEOTIDE SEQUENCE [LARGE SCALE GENOMIC DNA]</scope>
    <source>
        <strain evidence="1 2">CBS 611.86</strain>
    </source>
</reference>
<keyword evidence="2" id="KW-1185">Reference proteome</keyword>
<gene>
    <name evidence="1" type="ORF">BDV95DRAFT_664726</name>
</gene>
<dbReference type="Proteomes" id="UP000481861">
    <property type="component" value="Unassembled WGS sequence"/>
</dbReference>
<comment type="caution">
    <text evidence="1">The sequence shown here is derived from an EMBL/GenBank/DDBJ whole genome shotgun (WGS) entry which is preliminary data.</text>
</comment>
<evidence type="ECO:0000313" key="1">
    <source>
        <dbReference type="EMBL" id="KAF2876596.1"/>
    </source>
</evidence>
<dbReference type="EMBL" id="JAADJZ010000003">
    <property type="protein sequence ID" value="KAF2876596.1"/>
    <property type="molecule type" value="Genomic_DNA"/>
</dbReference>
<dbReference type="AlphaFoldDB" id="A0A7C8MF03"/>
<sequence>MREKEARPKTQCIATSIFRRDAALLIRADRCLEAETHDLEVLKKAEPSTSRILQRQRNTMDGYLPTDHGRMLAQSCPANSPSPKPMLLSIPREIRNEITTMLFPIRIHFPLRVSLKTAFNATYSGILLTNHQLHSEVLDTLYATHDFVLNNEHVSLKFSTLLSIIQARPVVEKQRVRNLVVQVPLDSYWAWTFEESAWRLSRVSRLLDVVVETFGGLESLVIEMSWAVATEMDMLAVAHSSLPEALVERMYASKSWGAWAIQCTSVTKGGKVVEEVAFPMKESGKTILELRKS</sequence>
<evidence type="ECO:0000313" key="2">
    <source>
        <dbReference type="Proteomes" id="UP000481861"/>
    </source>
</evidence>
<name>A0A7C8MF03_9PLEO</name>
<organism evidence="1 2">
    <name type="scientific">Massariosphaeria phaeospora</name>
    <dbReference type="NCBI Taxonomy" id="100035"/>
    <lineage>
        <taxon>Eukaryota</taxon>
        <taxon>Fungi</taxon>
        <taxon>Dikarya</taxon>
        <taxon>Ascomycota</taxon>
        <taxon>Pezizomycotina</taxon>
        <taxon>Dothideomycetes</taxon>
        <taxon>Pleosporomycetidae</taxon>
        <taxon>Pleosporales</taxon>
        <taxon>Pleosporales incertae sedis</taxon>
        <taxon>Massariosphaeria</taxon>
    </lineage>
</organism>
<proteinExistence type="predicted"/>
<protein>
    <submittedName>
        <fullName evidence="1">Uncharacterized protein</fullName>
    </submittedName>
</protein>
<accession>A0A7C8MF03</accession>